<proteinExistence type="predicted"/>
<dbReference type="SUPFAM" id="SSF57959">
    <property type="entry name" value="Leucine zipper domain"/>
    <property type="match status" value="1"/>
</dbReference>
<dbReference type="Proteomes" id="UP000270296">
    <property type="component" value="Unassembled WGS sequence"/>
</dbReference>
<dbReference type="PROSITE" id="PS00036">
    <property type="entry name" value="BZIP_BASIC"/>
    <property type="match status" value="1"/>
</dbReference>
<accession>A0A183IU14</accession>
<keyword evidence="7" id="KW-0175">Coiled coil</keyword>
<dbReference type="Pfam" id="PF00170">
    <property type="entry name" value="bZIP_1"/>
    <property type="match status" value="1"/>
</dbReference>
<keyword evidence="2" id="KW-0805">Transcription regulation</keyword>
<keyword evidence="11" id="KW-1185">Reference proteome</keyword>
<keyword evidence="8" id="KW-0812">Transmembrane</keyword>
<dbReference type="AlphaFoldDB" id="A0A183IU14"/>
<dbReference type="InterPro" id="IPR046347">
    <property type="entry name" value="bZIP_sf"/>
</dbReference>
<dbReference type="GO" id="GO:0005634">
    <property type="term" value="C:nucleus"/>
    <property type="evidence" value="ECO:0007669"/>
    <property type="project" value="TreeGrafter"/>
</dbReference>
<dbReference type="InterPro" id="IPR052470">
    <property type="entry name" value="ER_Stress-Reg_TF"/>
</dbReference>
<feature type="coiled-coil region" evidence="7">
    <location>
        <begin position="30"/>
        <end position="68"/>
    </location>
</feature>
<keyword evidence="4" id="KW-0804">Transcription</keyword>
<organism evidence="12">
    <name type="scientific">Soboliphyme baturini</name>
    <dbReference type="NCBI Taxonomy" id="241478"/>
    <lineage>
        <taxon>Eukaryota</taxon>
        <taxon>Metazoa</taxon>
        <taxon>Ecdysozoa</taxon>
        <taxon>Nematoda</taxon>
        <taxon>Enoplea</taxon>
        <taxon>Dorylaimia</taxon>
        <taxon>Dioctophymatida</taxon>
        <taxon>Dioctophymatoidea</taxon>
        <taxon>Soboliphymatidae</taxon>
        <taxon>Soboliphyme</taxon>
    </lineage>
</organism>
<evidence type="ECO:0000256" key="3">
    <source>
        <dbReference type="ARBA" id="ARBA00023125"/>
    </source>
</evidence>
<evidence type="ECO:0000256" key="7">
    <source>
        <dbReference type="SAM" id="Coils"/>
    </source>
</evidence>
<dbReference type="EMBL" id="UZAM01010329">
    <property type="protein sequence ID" value="VDP11927.1"/>
    <property type="molecule type" value="Genomic_DNA"/>
</dbReference>
<reference evidence="10 11" key="2">
    <citation type="submission" date="2018-11" db="EMBL/GenBank/DDBJ databases">
        <authorList>
            <consortium name="Pathogen Informatics"/>
        </authorList>
    </citation>
    <scope>NUCLEOTIDE SEQUENCE [LARGE SCALE GENOMIC DNA]</scope>
</reference>
<name>A0A183IU14_9BILA</name>
<dbReference type="InterPro" id="IPR004827">
    <property type="entry name" value="bZIP"/>
</dbReference>
<evidence type="ECO:0000313" key="11">
    <source>
        <dbReference type="Proteomes" id="UP000270296"/>
    </source>
</evidence>
<dbReference type="GO" id="GO:0000977">
    <property type="term" value="F:RNA polymerase II transcription regulatory region sequence-specific DNA binding"/>
    <property type="evidence" value="ECO:0007669"/>
    <property type="project" value="TreeGrafter"/>
</dbReference>
<keyword evidence="8" id="KW-0472">Membrane</keyword>
<keyword evidence="1" id="KW-0832">Ubl conjugation</keyword>
<dbReference type="PANTHER" id="PTHR46542">
    <property type="entry name" value="X-BOX BINDING PROTEIN 1"/>
    <property type="match status" value="1"/>
</dbReference>
<evidence type="ECO:0000256" key="1">
    <source>
        <dbReference type="ARBA" id="ARBA00022843"/>
    </source>
</evidence>
<dbReference type="GO" id="GO:0000981">
    <property type="term" value="F:DNA-binding transcription factor activity, RNA polymerase II-specific"/>
    <property type="evidence" value="ECO:0007669"/>
    <property type="project" value="TreeGrafter"/>
</dbReference>
<evidence type="ECO:0000256" key="5">
    <source>
        <dbReference type="ARBA" id="ARBA00023242"/>
    </source>
</evidence>
<evidence type="ECO:0000256" key="2">
    <source>
        <dbReference type="ARBA" id="ARBA00023015"/>
    </source>
</evidence>
<dbReference type="Gene3D" id="1.20.5.170">
    <property type="match status" value="1"/>
</dbReference>
<protein>
    <recommendedName>
        <fullName evidence="6">X-box-binding protein 1</fullName>
    </recommendedName>
</protein>
<evidence type="ECO:0000256" key="8">
    <source>
        <dbReference type="SAM" id="Phobius"/>
    </source>
</evidence>
<evidence type="ECO:0000256" key="6">
    <source>
        <dbReference type="ARBA" id="ARBA00040165"/>
    </source>
</evidence>
<sequence>MKLKNRIAAQATRDRKKLALCKLEEHLCQLEVENESLEIENAELKKMNKLLHEENQVLKSQLEELRAKQSSEVVCPASVSSQNKAIESAAFINAPLPKEQVLFYWTLIWMISWLGLRAAIAPTSLDLLSRPKASMSKRKRFAVTVVRCLQISNLATSRAESSNGVSQTESCNGDAAVIHDHGYVNSNTYVNVSQSCTAVYVQTETTSSSNMVGANEECLSVEDVDVSGSSPVVPDPVMFDEDSLYKQYADVLEFIQLKENSIGKSLAVTEQENDIVLGVIVIFDFRHRKAQYGRNPAELPQLFSGNM</sequence>
<gene>
    <name evidence="10" type="ORF">SBAD_LOCUS7109</name>
</gene>
<dbReference type="PANTHER" id="PTHR46542:SF1">
    <property type="entry name" value="X-BOX BINDING PROTEIN 1"/>
    <property type="match status" value="1"/>
</dbReference>
<reference evidence="12" key="1">
    <citation type="submission" date="2016-06" db="UniProtKB">
        <authorList>
            <consortium name="WormBaseParasite"/>
        </authorList>
    </citation>
    <scope>IDENTIFICATION</scope>
</reference>
<keyword evidence="3" id="KW-0238">DNA-binding</keyword>
<dbReference type="WBParaSite" id="SBAD_0000737701-mRNA-1">
    <property type="protein sequence ID" value="SBAD_0000737701-mRNA-1"/>
    <property type="gene ID" value="SBAD_0000737701"/>
</dbReference>
<dbReference type="PROSITE" id="PS50217">
    <property type="entry name" value="BZIP"/>
    <property type="match status" value="1"/>
</dbReference>
<evidence type="ECO:0000256" key="4">
    <source>
        <dbReference type="ARBA" id="ARBA00023163"/>
    </source>
</evidence>
<feature type="domain" description="BZIP" evidence="9">
    <location>
        <begin position="1"/>
        <end position="58"/>
    </location>
</feature>
<keyword evidence="5" id="KW-0539">Nucleus</keyword>
<dbReference type="OrthoDB" id="20960at2759"/>
<evidence type="ECO:0000313" key="10">
    <source>
        <dbReference type="EMBL" id="VDP11927.1"/>
    </source>
</evidence>
<evidence type="ECO:0000259" key="9">
    <source>
        <dbReference type="PROSITE" id="PS50217"/>
    </source>
</evidence>
<keyword evidence="8" id="KW-1133">Transmembrane helix</keyword>
<feature type="transmembrane region" description="Helical" evidence="8">
    <location>
        <begin position="102"/>
        <end position="128"/>
    </location>
</feature>
<evidence type="ECO:0000313" key="12">
    <source>
        <dbReference type="WBParaSite" id="SBAD_0000737701-mRNA-1"/>
    </source>
</evidence>